<keyword evidence="6 9" id="KW-0547">Nucleotide-binding</keyword>
<dbReference type="Gene3D" id="3.90.870.10">
    <property type="entry name" value="DHBP synthase"/>
    <property type="match status" value="1"/>
</dbReference>
<dbReference type="AlphaFoldDB" id="A0A1S1NRT6"/>
<dbReference type="PANTHER" id="PTHR17490">
    <property type="entry name" value="SUA5"/>
    <property type="match status" value="1"/>
</dbReference>
<dbReference type="EC" id="2.7.7.87" evidence="9"/>
<sequence length="190" mass="20368">MPFSDPGPNKAILQQARSALEQGEVVAYPTETVWGLGCDPDSDKGLEHVLALKTRPADKGLILIADSVFRCEPWLEGLDPLLRARFAAPAEVPTTWLVPDNGRAHSLVRGRFTSVAIRISTHPVAAALCAALGKPLVSTSANRAGELPCSSASDVRKIFGDRVMVIDGALGGYDRPSRIRDLMTGDILRD</sequence>
<dbReference type="EMBL" id="CP043420">
    <property type="protein sequence ID" value="QEL10279.1"/>
    <property type="molecule type" value="Genomic_DNA"/>
</dbReference>
<evidence type="ECO:0000313" key="10">
    <source>
        <dbReference type="EMBL" id="QEL10279.1"/>
    </source>
</evidence>
<dbReference type="Pfam" id="PF01300">
    <property type="entry name" value="Sua5_yciO_yrdC"/>
    <property type="match status" value="1"/>
</dbReference>
<dbReference type="GO" id="GO:0061710">
    <property type="term" value="F:L-threonylcarbamoyladenylate synthase"/>
    <property type="evidence" value="ECO:0007669"/>
    <property type="project" value="UniProtKB-EC"/>
</dbReference>
<evidence type="ECO:0000256" key="1">
    <source>
        <dbReference type="ARBA" id="ARBA00004496"/>
    </source>
</evidence>
<protein>
    <recommendedName>
        <fullName evidence="9">Threonylcarbamoyl-AMP synthase</fullName>
        <shortName evidence="9">TC-AMP synthase</shortName>
        <ecNumber evidence="9">2.7.7.87</ecNumber>
    </recommendedName>
    <alternativeName>
        <fullName evidence="9">L-threonylcarbamoyladenylate synthase</fullName>
    </alternativeName>
    <alternativeName>
        <fullName evidence="9">t(6)A37 threonylcarbamoyladenosine biosynthesis protein TsaC</fullName>
    </alternativeName>
    <alternativeName>
        <fullName evidence="9">tRNA threonylcarbamoyladenosine biosynthesis protein TsaC</fullName>
    </alternativeName>
</protein>
<organism evidence="10 11">
    <name type="scientific">Kushneria phosphatilytica</name>
    <dbReference type="NCBI Taxonomy" id="657387"/>
    <lineage>
        <taxon>Bacteria</taxon>
        <taxon>Pseudomonadati</taxon>
        <taxon>Pseudomonadota</taxon>
        <taxon>Gammaproteobacteria</taxon>
        <taxon>Oceanospirillales</taxon>
        <taxon>Halomonadaceae</taxon>
        <taxon>Kushneria</taxon>
    </lineage>
</organism>
<evidence type="ECO:0000256" key="6">
    <source>
        <dbReference type="ARBA" id="ARBA00022741"/>
    </source>
</evidence>
<dbReference type="Proteomes" id="UP000322553">
    <property type="component" value="Chromosome"/>
</dbReference>
<dbReference type="OrthoDB" id="9814580at2"/>
<keyword evidence="5 9" id="KW-0548">Nucleotidyltransferase</keyword>
<evidence type="ECO:0000256" key="9">
    <source>
        <dbReference type="HAMAP-Rule" id="MF_01852"/>
    </source>
</evidence>
<evidence type="ECO:0000256" key="5">
    <source>
        <dbReference type="ARBA" id="ARBA00022695"/>
    </source>
</evidence>
<evidence type="ECO:0000313" key="11">
    <source>
        <dbReference type="Proteomes" id="UP000322553"/>
    </source>
</evidence>
<dbReference type="PROSITE" id="PS51163">
    <property type="entry name" value="YRDC"/>
    <property type="match status" value="1"/>
</dbReference>
<dbReference type="HAMAP" id="MF_01852">
    <property type="entry name" value="TsaC"/>
    <property type="match status" value="1"/>
</dbReference>
<keyword evidence="11" id="KW-1185">Reference proteome</keyword>
<name>A0A1S1NRT6_9GAMM</name>
<dbReference type="GO" id="GO:0005737">
    <property type="term" value="C:cytoplasm"/>
    <property type="evidence" value="ECO:0007669"/>
    <property type="project" value="UniProtKB-SubCell"/>
</dbReference>
<gene>
    <name evidence="9" type="primary">tsaC</name>
    <name evidence="10" type="ORF">FY550_03400</name>
</gene>
<keyword evidence="4 9" id="KW-0819">tRNA processing</keyword>
<keyword evidence="7 9" id="KW-0067">ATP-binding</keyword>
<dbReference type="RefSeq" id="WP_070981748.1">
    <property type="nucleotide sequence ID" value="NZ_CP043420.1"/>
</dbReference>
<dbReference type="GO" id="GO:0003725">
    <property type="term" value="F:double-stranded RNA binding"/>
    <property type="evidence" value="ECO:0007669"/>
    <property type="project" value="InterPro"/>
</dbReference>
<comment type="function">
    <text evidence="9">Required for the formation of a threonylcarbamoyl group on adenosine at position 37 (t(6)A37) in tRNAs that read codons beginning with adenine. Catalyzes the conversion of L-threonine, HCO(3)(-)/CO(2) and ATP to give threonylcarbamoyl-AMP (TC-AMP) as the acyladenylate intermediate, with the release of diphosphate.</text>
</comment>
<proteinExistence type="inferred from homology"/>
<dbReference type="GO" id="GO:0005524">
    <property type="term" value="F:ATP binding"/>
    <property type="evidence" value="ECO:0007669"/>
    <property type="project" value="UniProtKB-UniRule"/>
</dbReference>
<comment type="subcellular location">
    <subcellularLocation>
        <location evidence="1 9">Cytoplasm</location>
    </subcellularLocation>
</comment>
<evidence type="ECO:0000256" key="8">
    <source>
        <dbReference type="ARBA" id="ARBA00048366"/>
    </source>
</evidence>
<keyword evidence="3 9" id="KW-0808">Transferase</keyword>
<comment type="similarity">
    <text evidence="9">Belongs to the SUA5 family. TsaC subfamily.</text>
</comment>
<dbReference type="GO" id="GO:0002949">
    <property type="term" value="P:tRNA threonylcarbamoyladenosine modification"/>
    <property type="evidence" value="ECO:0007669"/>
    <property type="project" value="UniProtKB-UniRule"/>
</dbReference>
<dbReference type="InterPro" id="IPR050156">
    <property type="entry name" value="TC-AMP_synthase_SUA5"/>
</dbReference>
<comment type="catalytic activity">
    <reaction evidence="8 9">
        <text>L-threonine + hydrogencarbonate + ATP = L-threonylcarbamoyladenylate + diphosphate + H2O</text>
        <dbReference type="Rhea" id="RHEA:36407"/>
        <dbReference type="ChEBI" id="CHEBI:15377"/>
        <dbReference type="ChEBI" id="CHEBI:17544"/>
        <dbReference type="ChEBI" id="CHEBI:30616"/>
        <dbReference type="ChEBI" id="CHEBI:33019"/>
        <dbReference type="ChEBI" id="CHEBI:57926"/>
        <dbReference type="ChEBI" id="CHEBI:73682"/>
        <dbReference type="EC" id="2.7.7.87"/>
    </reaction>
</comment>
<dbReference type="STRING" id="657387.BH688_16475"/>
<dbReference type="InterPro" id="IPR017945">
    <property type="entry name" value="DHBP_synth_RibB-like_a/b_dom"/>
</dbReference>
<dbReference type="GO" id="GO:0006450">
    <property type="term" value="P:regulation of translational fidelity"/>
    <property type="evidence" value="ECO:0007669"/>
    <property type="project" value="TreeGrafter"/>
</dbReference>
<evidence type="ECO:0000256" key="4">
    <source>
        <dbReference type="ARBA" id="ARBA00022694"/>
    </source>
</evidence>
<dbReference type="GO" id="GO:0000049">
    <property type="term" value="F:tRNA binding"/>
    <property type="evidence" value="ECO:0007669"/>
    <property type="project" value="TreeGrafter"/>
</dbReference>
<dbReference type="PANTHER" id="PTHR17490:SF18">
    <property type="entry name" value="THREONYLCARBAMOYL-AMP SYNTHASE"/>
    <property type="match status" value="1"/>
</dbReference>
<keyword evidence="2 9" id="KW-0963">Cytoplasm</keyword>
<dbReference type="KEGG" id="kuy:FY550_03400"/>
<dbReference type="InterPro" id="IPR023535">
    <property type="entry name" value="TC-AMP_synthase"/>
</dbReference>
<accession>A0A1S1NRT6</accession>
<reference evidence="10 11" key="1">
    <citation type="submission" date="2019-08" db="EMBL/GenBank/DDBJ databases">
        <title>Complete genome sequence of Kushneria sp. YCWA18, a halophilic phosphate-solubilizing bacterium isolated from Daqiao saltern in China.</title>
        <authorList>
            <person name="Du G.-X."/>
            <person name="Qu L.-Y."/>
        </authorList>
    </citation>
    <scope>NUCLEOTIDE SEQUENCE [LARGE SCALE GENOMIC DNA]</scope>
    <source>
        <strain evidence="10 11">YCWA18</strain>
    </source>
</reference>
<dbReference type="InterPro" id="IPR006070">
    <property type="entry name" value="Sua5-like_dom"/>
</dbReference>
<evidence type="ECO:0000256" key="7">
    <source>
        <dbReference type="ARBA" id="ARBA00022840"/>
    </source>
</evidence>
<evidence type="ECO:0000256" key="3">
    <source>
        <dbReference type="ARBA" id="ARBA00022679"/>
    </source>
</evidence>
<evidence type="ECO:0000256" key="2">
    <source>
        <dbReference type="ARBA" id="ARBA00022490"/>
    </source>
</evidence>
<dbReference type="SUPFAM" id="SSF55821">
    <property type="entry name" value="YrdC/RibB"/>
    <property type="match status" value="1"/>
</dbReference>